<comment type="caution">
    <text evidence="4">The sequence shown here is derived from an EMBL/GenBank/DDBJ whole genome shotgun (WGS) entry which is preliminary data.</text>
</comment>
<organism evidence="4 5">
    <name type="scientific">Alicyclobacillus cycloheptanicus</name>
    <dbReference type="NCBI Taxonomy" id="1457"/>
    <lineage>
        <taxon>Bacteria</taxon>
        <taxon>Bacillati</taxon>
        <taxon>Bacillota</taxon>
        <taxon>Bacilli</taxon>
        <taxon>Bacillales</taxon>
        <taxon>Alicyclobacillaceae</taxon>
        <taxon>Alicyclobacillus</taxon>
    </lineage>
</organism>
<dbReference type="CDD" id="cd06992">
    <property type="entry name" value="cupin_GDO-like_C"/>
    <property type="match status" value="1"/>
</dbReference>
<name>A0ABT9XJP4_9BACL</name>
<dbReference type="PANTHER" id="PTHR41517:SF1">
    <property type="entry name" value="CUPIN"/>
    <property type="match status" value="1"/>
</dbReference>
<dbReference type="EC" id="1.13.11.4" evidence="4"/>
<proteinExistence type="predicted"/>
<dbReference type="PANTHER" id="PTHR41517">
    <property type="entry name" value="1,2-DIOXYGENASE PROTEIN-RELATED"/>
    <property type="match status" value="1"/>
</dbReference>
<evidence type="ECO:0000313" key="5">
    <source>
        <dbReference type="Proteomes" id="UP001232973"/>
    </source>
</evidence>
<evidence type="ECO:0000259" key="3">
    <source>
        <dbReference type="Pfam" id="PF07883"/>
    </source>
</evidence>
<keyword evidence="5" id="KW-1185">Reference proteome</keyword>
<sequence length="362" mass="40838">MSTHEERLNAYYERLKARHLGPLWNSIGSIMTKEPSPRVVPYLWKWDEVSAFVMESGELVTPDRGGERRVVFFSNPGAADLEPWGWGSLTQTLYAGIQLLLPGEKAPSHRHNQSAIRFIVQGSGAYTIVEGERVYMEEGDFLITPAGLWHDHVHPGDKPMLWLDCLDIPMLYQLGAMFFEHHPEFNQPVTLPDNYTTLRYSGSGLRPIQDHDNRYAPQAVFKWKQTKQALDNLSRLEPDAFDAYAVEYVNPATGQAAGNTIGAMMQKLPAGHHTKAHRHVHSAIYHVFAGEGYTVIGGVKFAWQKGDTFVIPNWVWHEHVNTGQADAYLFSTNDQPVMEVLHLEKTEAHPAGQQEVTGEFQP</sequence>
<gene>
    <name evidence="4" type="ORF">J2S03_002128</name>
</gene>
<dbReference type="Gene3D" id="2.60.120.10">
    <property type="entry name" value="Jelly Rolls"/>
    <property type="match status" value="1"/>
</dbReference>
<dbReference type="RefSeq" id="WP_307016318.1">
    <property type="nucleotide sequence ID" value="NZ_JAUANV010000017.1"/>
</dbReference>
<feature type="domain" description="Cupin type-2" evidence="3">
    <location>
        <begin position="265"/>
        <end position="331"/>
    </location>
</feature>
<feature type="domain" description="Cupin type-2" evidence="3">
    <location>
        <begin position="97"/>
        <end position="164"/>
    </location>
</feature>
<dbReference type="InterPro" id="IPR013096">
    <property type="entry name" value="Cupin_2"/>
</dbReference>
<dbReference type="CDD" id="cd02216">
    <property type="entry name" value="cupin_GDO-like_N"/>
    <property type="match status" value="1"/>
</dbReference>
<keyword evidence="2 4" id="KW-0560">Oxidoreductase</keyword>
<protein>
    <submittedName>
        <fullName evidence="4">Gentisate 1,2-dioxygenase</fullName>
        <ecNumber evidence="4">1.13.11.4</ecNumber>
    </submittedName>
</protein>
<dbReference type="EMBL" id="JAUSTP010000016">
    <property type="protein sequence ID" value="MDQ0190264.1"/>
    <property type="molecule type" value="Genomic_DNA"/>
</dbReference>
<evidence type="ECO:0000256" key="1">
    <source>
        <dbReference type="ARBA" id="ARBA00022964"/>
    </source>
</evidence>
<evidence type="ECO:0000256" key="2">
    <source>
        <dbReference type="ARBA" id="ARBA00023002"/>
    </source>
</evidence>
<dbReference type="Proteomes" id="UP001232973">
    <property type="component" value="Unassembled WGS sequence"/>
</dbReference>
<dbReference type="InterPro" id="IPR047183">
    <property type="entry name" value="GDO-like"/>
</dbReference>
<dbReference type="InterPro" id="IPR011051">
    <property type="entry name" value="RmlC_Cupin_sf"/>
</dbReference>
<dbReference type="Pfam" id="PF07883">
    <property type="entry name" value="Cupin_2"/>
    <property type="match status" value="2"/>
</dbReference>
<reference evidence="4 5" key="1">
    <citation type="submission" date="2023-07" db="EMBL/GenBank/DDBJ databases">
        <title>Genomic Encyclopedia of Type Strains, Phase IV (KMG-IV): sequencing the most valuable type-strain genomes for metagenomic binning, comparative biology and taxonomic classification.</title>
        <authorList>
            <person name="Goeker M."/>
        </authorList>
    </citation>
    <scope>NUCLEOTIDE SEQUENCE [LARGE SCALE GENOMIC DNA]</scope>
    <source>
        <strain evidence="4 5">DSM 4006</strain>
    </source>
</reference>
<accession>A0ABT9XJP4</accession>
<dbReference type="SUPFAM" id="SSF51182">
    <property type="entry name" value="RmlC-like cupins"/>
    <property type="match status" value="1"/>
</dbReference>
<evidence type="ECO:0000313" key="4">
    <source>
        <dbReference type="EMBL" id="MDQ0190264.1"/>
    </source>
</evidence>
<keyword evidence="1" id="KW-0223">Dioxygenase</keyword>
<dbReference type="InterPro" id="IPR014710">
    <property type="entry name" value="RmlC-like_jellyroll"/>
</dbReference>
<dbReference type="GO" id="GO:0047922">
    <property type="term" value="F:gentisate 1,2-dioxygenase activity"/>
    <property type="evidence" value="ECO:0007669"/>
    <property type="project" value="UniProtKB-EC"/>
</dbReference>